<comment type="caution">
    <text evidence="1">The sequence shown here is derived from an EMBL/GenBank/DDBJ whole genome shotgun (WGS) entry which is preliminary data.</text>
</comment>
<dbReference type="Proteomes" id="UP000004061">
    <property type="component" value="Unassembled WGS sequence"/>
</dbReference>
<protein>
    <submittedName>
        <fullName evidence="1">Uncharacterized protein</fullName>
    </submittedName>
</protein>
<keyword evidence="2" id="KW-1185">Reference proteome</keyword>
<accession>B5W005</accession>
<dbReference type="AlphaFoldDB" id="B5W005"/>
<evidence type="ECO:0000313" key="1">
    <source>
        <dbReference type="EMBL" id="EDZ95184.1"/>
    </source>
</evidence>
<name>B5W005_LIMMA</name>
<proteinExistence type="predicted"/>
<dbReference type="EMBL" id="ABYK01000012">
    <property type="protein sequence ID" value="EDZ95184.1"/>
    <property type="molecule type" value="Genomic_DNA"/>
</dbReference>
<reference evidence="1 2" key="1">
    <citation type="journal article" date="2011" name="Appl. Environ. Microbiol.">
        <title>Contribution of a Sodium Ion Gradient to Energy Conservation during Fermentation in the Cyanobacterium Arthrospira (Spirulina) maxima CS-328.</title>
        <authorList>
            <person name="Carrieri D."/>
            <person name="Ananyev G."/>
            <person name="Lenz O."/>
            <person name="Bryant D.A."/>
            <person name="Dismukes G.C."/>
        </authorList>
    </citation>
    <scope>NUCLEOTIDE SEQUENCE [LARGE SCALE GENOMIC DNA]</scope>
    <source>
        <strain evidence="1 2">CS-328</strain>
    </source>
</reference>
<sequence length="49" mass="5624">MFDYVPFHQLSLVGGLAILFQRSPDCYTLMLIILYQETGSQTLHFRATS</sequence>
<gene>
    <name evidence="1" type="ORF">AmaxDRAFT_2097</name>
</gene>
<organism evidence="1 2">
    <name type="scientific">Limnospira maxima CS-328</name>
    <dbReference type="NCBI Taxonomy" id="513049"/>
    <lineage>
        <taxon>Bacteria</taxon>
        <taxon>Bacillati</taxon>
        <taxon>Cyanobacteriota</taxon>
        <taxon>Cyanophyceae</taxon>
        <taxon>Oscillatoriophycideae</taxon>
        <taxon>Oscillatoriales</taxon>
        <taxon>Sirenicapillariaceae</taxon>
        <taxon>Limnospira</taxon>
    </lineage>
</organism>
<evidence type="ECO:0000313" key="2">
    <source>
        <dbReference type="Proteomes" id="UP000004061"/>
    </source>
</evidence>